<evidence type="ECO:0000259" key="1">
    <source>
        <dbReference type="Pfam" id="PF14319"/>
    </source>
</evidence>
<name>X1U6F5_9ZZZZ</name>
<dbReference type="EMBL" id="BARW01032421">
    <property type="protein sequence ID" value="GAJ13064.1"/>
    <property type="molecule type" value="Genomic_DNA"/>
</dbReference>
<feature type="non-terminal residue" evidence="2">
    <location>
        <position position="165"/>
    </location>
</feature>
<comment type="caution">
    <text evidence="2">The sequence shown here is derived from an EMBL/GenBank/DDBJ whole genome shotgun (WGS) entry which is preliminary data.</text>
</comment>
<sequence length="165" mass="18587">MGQGWDCPPYSLDTCDQVRKNESAPLTKVLPGKGREDYKQDLVVALRASGRHSEALAVAACGEDYKVGKCLDCGAQPAFPITCDHRLCPDCAARRAAILVSEHEDMLKQLRYPKMLTLTFLSVKHLDKAYIKWARNCFTRLRRRKVMASCWGGIYSFEVTHSAEY</sequence>
<proteinExistence type="predicted"/>
<accession>X1U6F5</accession>
<dbReference type="AlphaFoldDB" id="X1U6F5"/>
<organism evidence="2">
    <name type="scientific">marine sediment metagenome</name>
    <dbReference type="NCBI Taxonomy" id="412755"/>
    <lineage>
        <taxon>unclassified sequences</taxon>
        <taxon>metagenomes</taxon>
        <taxon>ecological metagenomes</taxon>
    </lineage>
</organism>
<dbReference type="InterPro" id="IPR026889">
    <property type="entry name" value="Zn_Tnp"/>
</dbReference>
<protein>
    <recommendedName>
        <fullName evidence="1">Transposase zinc-binding domain-containing protein</fullName>
    </recommendedName>
</protein>
<evidence type="ECO:0000313" key="2">
    <source>
        <dbReference type="EMBL" id="GAJ13064.1"/>
    </source>
</evidence>
<dbReference type="Pfam" id="PF14319">
    <property type="entry name" value="Zn_Tnp_IS91"/>
    <property type="match status" value="1"/>
</dbReference>
<feature type="domain" description="Transposase zinc-binding" evidence="1">
    <location>
        <begin position="54"/>
        <end position="113"/>
    </location>
</feature>
<reference evidence="2" key="1">
    <citation type="journal article" date="2014" name="Front. Microbiol.">
        <title>High frequency of phylogenetically diverse reductive dehalogenase-homologous genes in deep subseafloor sedimentary metagenomes.</title>
        <authorList>
            <person name="Kawai M."/>
            <person name="Futagami T."/>
            <person name="Toyoda A."/>
            <person name="Takaki Y."/>
            <person name="Nishi S."/>
            <person name="Hori S."/>
            <person name="Arai W."/>
            <person name="Tsubouchi T."/>
            <person name="Morono Y."/>
            <person name="Uchiyama I."/>
            <person name="Ito T."/>
            <person name="Fujiyama A."/>
            <person name="Inagaki F."/>
            <person name="Takami H."/>
        </authorList>
    </citation>
    <scope>NUCLEOTIDE SEQUENCE</scope>
    <source>
        <strain evidence="2">Expedition CK06-06</strain>
    </source>
</reference>
<gene>
    <name evidence="2" type="ORF">S12H4_51322</name>
</gene>